<dbReference type="EMBL" id="MLBF01000069">
    <property type="protein sequence ID" value="OLN26798.1"/>
    <property type="molecule type" value="Genomic_DNA"/>
</dbReference>
<reference evidence="5 6" key="1">
    <citation type="submission" date="2016-09" db="EMBL/GenBank/DDBJ databases">
        <title>Complete genome of Desulfosporosinus sp. OL.</title>
        <authorList>
            <person name="Mardanov A."/>
            <person name="Beletsky A."/>
            <person name="Panova A."/>
            <person name="Karnachuk O."/>
            <person name="Ravin N."/>
        </authorList>
    </citation>
    <scope>NUCLEOTIDE SEQUENCE [LARGE SCALE GENOMIC DNA]</scope>
    <source>
        <strain evidence="5 6">OL</strain>
    </source>
</reference>
<gene>
    <name evidence="5" type="ORF">DSOL_4822</name>
</gene>
<keyword evidence="1" id="KW-0805">Transcription regulation</keyword>
<evidence type="ECO:0000259" key="4">
    <source>
        <dbReference type="PROSITE" id="PS50043"/>
    </source>
</evidence>
<dbReference type="GO" id="GO:0016020">
    <property type="term" value="C:membrane"/>
    <property type="evidence" value="ECO:0007669"/>
    <property type="project" value="InterPro"/>
</dbReference>
<evidence type="ECO:0000256" key="1">
    <source>
        <dbReference type="ARBA" id="ARBA00023015"/>
    </source>
</evidence>
<evidence type="ECO:0000313" key="5">
    <source>
        <dbReference type="EMBL" id="OLN26798.1"/>
    </source>
</evidence>
<comment type="caution">
    <text evidence="5">The sequence shown here is derived from an EMBL/GenBank/DDBJ whole genome shotgun (WGS) entry which is preliminary data.</text>
</comment>
<dbReference type="PROSITE" id="PS50043">
    <property type="entry name" value="HTH_LUXR_2"/>
    <property type="match status" value="1"/>
</dbReference>
<keyword evidence="6" id="KW-1185">Reference proteome</keyword>
<evidence type="ECO:0000313" key="6">
    <source>
        <dbReference type="Proteomes" id="UP000186102"/>
    </source>
</evidence>
<dbReference type="Pfam" id="PF07730">
    <property type="entry name" value="HisKA_3"/>
    <property type="match status" value="1"/>
</dbReference>
<keyword evidence="3" id="KW-0804">Transcription</keyword>
<evidence type="ECO:0000256" key="3">
    <source>
        <dbReference type="ARBA" id="ARBA00023163"/>
    </source>
</evidence>
<sequence>MAYFSIRVMGIFYYEYRRLLEAAEKNETLSKERERISRDLHDGVIQSLYAIGLEVEEVSYLTSESPHQAQKSLENVINRLNGVILDIRFFIQDLLVKVMNRLQKEKDSPEEKLSEREKQILQLIGQGKTNKEIAETIFLSEKTVRNYVSSILHKLNLSHRSQAAVYAVRNQVDPRSFLGS</sequence>
<dbReference type="GO" id="GO:0003677">
    <property type="term" value="F:DNA binding"/>
    <property type="evidence" value="ECO:0007669"/>
    <property type="project" value="UniProtKB-KW"/>
</dbReference>
<accession>A0A1Q8QHN8</accession>
<dbReference type="AlphaFoldDB" id="A0A1Q8QHN8"/>
<dbReference type="InterPro" id="IPR000792">
    <property type="entry name" value="Tscrpt_reg_LuxR_C"/>
</dbReference>
<dbReference type="PANTHER" id="PTHR44688:SF16">
    <property type="entry name" value="DNA-BINDING TRANSCRIPTIONAL ACTIVATOR DEVR_DOSR"/>
    <property type="match status" value="1"/>
</dbReference>
<evidence type="ECO:0000256" key="2">
    <source>
        <dbReference type="ARBA" id="ARBA00023125"/>
    </source>
</evidence>
<dbReference type="Gene3D" id="1.20.5.1930">
    <property type="match status" value="1"/>
</dbReference>
<dbReference type="Proteomes" id="UP000186102">
    <property type="component" value="Unassembled WGS sequence"/>
</dbReference>
<dbReference type="SUPFAM" id="SSF46894">
    <property type="entry name" value="C-terminal effector domain of the bipartite response regulators"/>
    <property type="match status" value="1"/>
</dbReference>
<dbReference type="PRINTS" id="PR00038">
    <property type="entry name" value="HTHLUXR"/>
</dbReference>
<dbReference type="InterPro" id="IPR011712">
    <property type="entry name" value="Sig_transdc_His_kin_sub3_dim/P"/>
</dbReference>
<dbReference type="InterPro" id="IPR036388">
    <property type="entry name" value="WH-like_DNA-bd_sf"/>
</dbReference>
<dbReference type="STRING" id="1888891.DSOL_4822"/>
<dbReference type="PANTHER" id="PTHR44688">
    <property type="entry name" value="DNA-BINDING TRANSCRIPTIONAL ACTIVATOR DEVR_DOSR"/>
    <property type="match status" value="1"/>
</dbReference>
<dbReference type="Pfam" id="PF00196">
    <property type="entry name" value="GerE"/>
    <property type="match status" value="1"/>
</dbReference>
<dbReference type="InterPro" id="IPR016032">
    <property type="entry name" value="Sig_transdc_resp-reg_C-effctor"/>
</dbReference>
<protein>
    <submittedName>
        <fullName evidence="5">Regulatory protein, LuxR:Response regulator receiver</fullName>
    </submittedName>
</protein>
<feature type="domain" description="HTH luxR-type" evidence="4">
    <location>
        <begin position="106"/>
        <end position="171"/>
    </location>
</feature>
<dbReference type="Gene3D" id="1.10.10.10">
    <property type="entry name" value="Winged helix-like DNA-binding domain superfamily/Winged helix DNA-binding domain"/>
    <property type="match status" value="1"/>
</dbReference>
<organism evidence="5 6">
    <name type="scientific">Desulfosporosinus metallidurans</name>
    <dbReference type="NCBI Taxonomy" id="1888891"/>
    <lineage>
        <taxon>Bacteria</taxon>
        <taxon>Bacillati</taxon>
        <taxon>Bacillota</taxon>
        <taxon>Clostridia</taxon>
        <taxon>Eubacteriales</taxon>
        <taxon>Desulfitobacteriaceae</taxon>
        <taxon>Desulfosporosinus</taxon>
    </lineage>
</organism>
<dbReference type="GO" id="GO:0006355">
    <property type="term" value="P:regulation of DNA-templated transcription"/>
    <property type="evidence" value="ECO:0007669"/>
    <property type="project" value="InterPro"/>
</dbReference>
<dbReference type="SMART" id="SM00421">
    <property type="entry name" value="HTH_LUXR"/>
    <property type="match status" value="1"/>
</dbReference>
<dbReference type="GO" id="GO:0000155">
    <property type="term" value="F:phosphorelay sensor kinase activity"/>
    <property type="evidence" value="ECO:0007669"/>
    <property type="project" value="InterPro"/>
</dbReference>
<keyword evidence="2" id="KW-0238">DNA-binding</keyword>
<dbReference type="GO" id="GO:0046983">
    <property type="term" value="F:protein dimerization activity"/>
    <property type="evidence" value="ECO:0007669"/>
    <property type="project" value="InterPro"/>
</dbReference>
<proteinExistence type="predicted"/>
<dbReference type="PROSITE" id="PS00622">
    <property type="entry name" value="HTH_LUXR_1"/>
    <property type="match status" value="1"/>
</dbReference>
<name>A0A1Q8QHN8_9FIRM</name>
<dbReference type="CDD" id="cd06170">
    <property type="entry name" value="LuxR_C_like"/>
    <property type="match status" value="1"/>
</dbReference>